<dbReference type="EMBL" id="JABEQL010000013">
    <property type="protein sequence ID" value="MBB2179736.1"/>
    <property type="molecule type" value="Genomic_DNA"/>
</dbReference>
<dbReference type="AlphaFoldDB" id="A0A7W4JEH7"/>
<keyword evidence="3" id="KW-1185">Reference proteome</keyword>
<evidence type="ECO:0000256" key="1">
    <source>
        <dbReference type="SAM" id="MobiDB-lite"/>
    </source>
</evidence>
<protein>
    <submittedName>
        <fullName evidence="2">Uncharacterized protein</fullName>
    </submittedName>
</protein>
<sequence>MQRIVTYYIVTLHWCAMSNLAIRRSLKLERPISDPYSRTDHPAGDATGGRAYDGIPAADALPDKIDAPAAIVAIGRRAGSVFPEDHSYEYHRQPAFLSALAARHDQQKGHVVVPAIQMRPSRAATGQADMPGASGQTTDIQDSSQSQSSPSSTLSARPAMTAMEFMSDSDEGGFSVSAGDDGGGMDGSDNGEGITVTGSPPSSGDGGGDLSTPGSTMPYTPPAPPASGASTEHITVHGHAVTVINGVAYLTSDSGNGIATYQSSSGAYVPIKLSDIDQNIADDTQNLLGRSASEGGL</sequence>
<evidence type="ECO:0000313" key="3">
    <source>
        <dbReference type="Proteomes" id="UP000525623"/>
    </source>
</evidence>
<dbReference type="RefSeq" id="WP_182966773.1">
    <property type="nucleotide sequence ID" value="NZ_BAABGC010000072.1"/>
</dbReference>
<proteinExistence type="predicted"/>
<feature type="region of interest" description="Disordered" evidence="1">
    <location>
        <begin position="169"/>
        <end position="231"/>
    </location>
</feature>
<comment type="caution">
    <text evidence="2">The sequence shown here is derived from an EMBL/GenBank/DDBJ whole genome shotgun (WGS) entry which is preliminary data.</text>
</comment>
<reference evidence="2 3" key="1">
    <citation type="submission" date="2020-04" db="EMBL/GenBank/DDBJ databases">
        <title>Description of novel Gluconacetobacter.</title>
        <authorList>
            <person name="Sombolestani A."/>
        </authorList>
    </citation>
    <scope>NUCLEOTIDE SEQUENCE [LARGE SCALE GENOMIC DNA]</scope>
    <source>
        <strain evidence="2 3">LMG 27725</strain>
    </source>
</reference>
<organism evidence="2 3">
    <name type="scientific">Gluconacetobacter tumulicola</name>
    <dbReference type="NCBI Taxonomy" id="1017177"/>
    <lineage>
        <taxon>Bacteria</taxon>
        <taxon>Pseudomonadati</taxon>
        <taxon>Pseudomonadota</taxon>
        <taxon>Alphaproteobacteria</taxon>
        <taxon>Acetobacterales</taxon>
        <taxon>Acetobacteraceae</taxon>
        <taxon>Gluconacetobacter</taxon>
    </lineage>
</organism>
<feature type="compositionally biased region" description="Low complexity" evidence="1">
    <location>
        <begin position="187"/>
        <end position="203"/>
    </location>
</feature>
<dbReference type="Proteomes" id="UP000525623">
    <property type="component" value="Unassembled WGS sequence"/>
</dbReference>
<feature type="compositionally biased region" description="Low complexity" evidence="1">
    <location>
        <begin position="134"/>
        <end position="155"/>
    </location>
</feature>
<evidence type="ECO:0000313" key="2">
    <source>
        <dbReference type="EMBL" id="MBB2179736.1"/>
    </source>
</evidence>
<gene>
    <name evidence="2" type="ORF">HLH29_11240</name>
</gene>
<feature type="region of interest" description="Disordered" evidence="1">
    <location>
        <begin position="122"/>
        <end position="156"/>
    </location>
</feature>
<accession>A0A7W4JEH7</accession>
<name>A0A7W4JEH7_9PROT</name>